<reference evidence="1 2" key="1">
    <citation type="submission" date="2022-10" db="EMBL/GenBank/DDBJ databases">
        <title>Luteolibacter arcticus strain CCTCC AB 2014275, whole genome shotgun sequencing project.</title>
        <authorList>
            <person name="Zhao G."/>
            <person name="Shen L."/>
        </authorList>
    </citation>
    <scope>NUCLEOTIDE SEQUENCE [LARGE SCALE GENOMIC DNA]</scope>
    <source>
        <strain evidence="1 2">CCTCC AB 2014275</strain>
    </source>
</reference>
<dbReference type="InterPro" id="IPR025586">
    <property type="entry name" value="PcfJ"/>
</dbReference>
<dbReference type="EMBL" id="JAPDDT010000010">
    <property type="protein sequence ID" value="MCW1924858.1"/>
    <property type="molecule type" value="Genomic_DNA"/>
</dbReference>
<proteinExistence type="predicted"/>
<organism evidence="1 2">
    <name type="scientific">Luteolibacter arcticus</name>
    <dbReference type="NCBI Taxonomy" id="1581411"/>
    <lineage>
        <taxon>Bacteria</taxon>
        <taxon>Pseudomonadati</taxon>
        <taxon>Verrucomicrobiota</taxon>
        <taxon>Verrucomicrobiia</taxon>
        <taxon>Verrucomicrobiales</taxon>
        <taxon>Verrucomicrobiaceae</taxon>
        <taxon>Luteolibacter</taxon>
    </lineage>
</organism>
<keyword evidence="2" id="KW-1185">Reference proteome</keyword>
<dbReference type="Pfam" id="PF14284">
    <property type="entry name" value="PcfJ"/>
    <property type="match status" value="1"/>
</dbReference>
<gene>
    <name evidence="1" type="ORF">OKA05_20010</name>
</gene>
<sequence>MPSFHSRSGGDLAIVTDIIAGRPWVASHIQNPCFRKHGRALGRMFRPPRKVTASLRDPCQRLAEALAIHSHLLDRPHPLSAELVPMLARVAAYSGRWLRSPDSWRPPSRLSPEECWQDLLHHLFAAWPVPGFFESAWRIRGALHLIERDWYCHLAQGGSWRRAEGFPRSITGRAVHHALQAPATVSIRQALRWGQLVTLGASDALSDEVLAHRLVGDFSNDELWSRLLAKVAAAREFDPREFGVIADVLVELLDHDHVNRARLLVDLPLGELRRHAFRRWRSLLDAAIVEGVHFRDTDLTRGGLRAELRHLSDASWAPMPDVTPFEIVCAEGFAAPSVWVFRERLCHAQLLAEGRELRHCVAGYWRRCRSGKSAIFSLRQLHPAVVPARIVPRLTIEVERATRRIVQVRGKWNRWPGEFEFRVLKRWADAQALTLAV</sequence>
<name>A0ABT3GMX8_9BACT</name>
<evidence type="ECO:0000313" key="2">
    <source>
        <dbReference type="Proteomes" id="UP001320876"/>
    </source>
</evidence>
<protein>
    <submittedName>
        <fullName evidence="1">PcfJ domain-containing protein</fullName>
    </submittedName>
</protein>
<comment type="caution">
    <text evidence="1">The sequence shown here is derived from an EMBL/GenBank/DDBJ whole genome shotgun (WGS) entry which is preliminary data.</text>
</comment>
<evidence type="ECO:0000313" key="1">
    <source>
        <dbReference type="EMBL" id="MCW1924858.1"/>
    </source>
</evidence>
<accession>A0ABT3GMX8</accession>
<dbReference type="RefSeq" id="WP_264488967.1">
    <property type="nucleotide sequence ID" value="NZ_JAPDDT010000010.1"/>
</dbReference>
<dbReference type="Proteomes" id="UP001320876">
    <property type="component" value="Unassembled WGS sequence"/>
</dbReference>